<dbReference type="AlphaFoldDB" id="A0A109W331"/>
<dbReference type="InterPro" id="IPR012340">
    <property type="entry name" value="NA-bd_OB-fold"/>
</dbReference>
<comment type="subunit">
    <text evidence="4">Homohexamer. Assembles into a hexameric ring structure.</text>
</comment>
<dbReference type="GO" id="GO:0019941">
    <property type="term" value="P:modification-dependent protein catabolic process"/>
    <property type="evidence" value="ECO:0007669"/>
    <property type="project" value="InterPro"/>
</dbReference>
<dbReference type="SMART" id="SM00382">
    <property type="entry name" value="AAA"/>
    <property type="match status" value="1"/>
</dbReference>
<keyword evidence="2 4" id="KW-0067">ATP-binding</keyword>
<dbReference type="Pfam" id="PF00004">
    <property type="entry name" value="AAA"/>
    <property type="match status" value="1"/>
</dbReference>
<dbReference type="FunFam" id="3.40.50.300:FF:001025">
    <property type="entry name" value="ATPase family, AAA domain-containing 2B"/>
    <property type="match status" value="1"/>
</dbReference>
<evidence type="ECO:0000256" key="2">
    <source>
        <dbReference type="ARBA" id="ARBA00022840"/>
    </source>
</evidence>
<evidence type="ECO:0000256" key="5">
    <source>
        <dbReference type="RuleBase" id="RU003651"/>
    </source>
</evidence>
<dbReference type="GO" id="GO:0000502">
    <property type="term" value="C:proteasome complex"/>
    <property type="evidence" value="ECO:0007669"/>
    <property type="project" value="UniProtKB-KW"/>
</dbReference>
<gene>
    <name evidence="4" type="primary">arc</name>
    <name evidence="8" type="ORF">AXF14_11220</name>
</gene>
<feature type="compositionally biased region" description="Basic and acidic residues" evidence="6">
    <location>
        <begin position="101"/>
        <end position="122"/>
    </location>
</feature>
<sequence length="630" mass="66372">MPESLGVPARSFHDNQLREARAEAMSLASKNERLVKALTVARERIAELGEQLDAVTLPPVSFAVLTGIPDAPIRPDADAEDGRSIHAGAIRLGGPDDADAGEARQRGHEAHEHAASHARAQVDVEPVARPREVDVLLGGRPMRLGLHPAVDAEALSVGQLLAVNDQMLVVDALPPSDTGEAVTLDEILPDSAEAASDEPAPAAAIDPLTRQRPVRALVTTGAGATRVVTLAGTIGVDALQPGDTLTADLRANVATALVERTSVEQLVVTETPDVSWEDIGGLGPQIEEIRDALELPFTHPELYRSYGLRAPKGMLLYGPPGCGKTLIAKAVASSLAASATGDGAQPRSAAFLNIKGPELLSKFVGETERQIRAIFEQARKVAAEDRPVVIFFDEMEALFRTRGTGVSSDVETMIVPQVLAEIDGVESLRNVVIIGASNREDMIDPAILRPGRLDAKIRVDRPDADGALEILAKHLTADLPLDPAELAAHDGDREAAAEAMRRAAVASLYARSPERAVLEITYVTAAHETLHLADLVSGAMLAAIVSRAKTAAIKDELLGGPGGLSTARLLAAVDVEARQNEEITGAANPDGWSRVIGHRGEAIRSVRRLIAGTGTGPTAGARPTTEEERA</sequence>
<reference evidence="9" key="1">
    <citation type="submission" date="2016-02" db="EMBL/GenBank/DDBJ databases">
        <authorList>
            <person name="Holder M.E."/>
            <person name="Ajami N.J."/>
            <person name="Petrosino J.F."/>
        </authorList>
    </citation>
    <scope>NUCLEOTIDE SEQUENCE [LARGE SCALE GENOMIC DNA]</scope>
    <source>
        <strain evidence="9">CCUG 36733</strain>
    </source>
</reference>
<dbReference type="InterPro" id="IPR003593">
    <property type="entry name" value="AAA+_ATPase"/>
</dbReference>
<dbReference type="InterPro" id="IPR050168">
    <property type="entry name" value="AAA_ATPase_domain"/>
</dbReference>
<comment type="similarity">
    <text evidence="4 5">Belongs to the AAA ATPase family.</text>
</comment>
<keyword evidence="8" id="KW-0647">Proteasome</keyword>
<dbReference type="Gene3D" id="2.40.50.140">
    <property type="entry name" value="Nucleic acid-binding proteins"/>
    <property type="match status" value="2"/>
</dbReference>
<dbReference type="PANTHER" id="PTHR23077">
    <property type="entry name" value="AAA-FAMILY ATPASE"/>
    <property type="match status" value="1"/>
</dbReference>
<dbReference type="HAMAP" id="MF_02112">
    <property type="entry name" value="ARC_ATPase"/>
    <property type="match status" value="1"/>
</dbReference>
<dbReference type="STRING" id="111015.AXF14_11220"/>
<organism evidence="8 9">
    <name type="scientific">Actinomyces radicidentis</name>
    <dbReference type="NCBI Taxonomy" id="111015"/>
    <lineage>
        <taxon>Bacteria</taxon>
        <taxon>Bacillati</taxon>
        <taxon>Actinomycetota</taxon>
        <taxon>Actinomycetes</taxon>
        <taxon>Actinomycetales</taxon>
        <taxon>Actinomycetaceae</taxon>
        <taxon>Actinomyces</taxon>
    </lineage>
</organism>
<evidence type="ECO:0000259" key="7">
    <source>
        <dbReference type="SMART" id="SM00382"/>
    </source>
</evidence>
<keyword evidence="3 4" id="KW-0175">Coiled coil</keyword>
<name>A0A109W331_ACTRD</name>
<dbReference type="Gene3D" id="3.40.50.300">
    <property type="entry name" value="P-loop containing nucleotide triphosphate hydrolases"/>
    <property type="match status" value="1"/>
</dbReference>
<feature type="binding site" evidence="4">
    <location>
        <begin position="321"/>
        <end position="326"/>
    </location>
    <ligand>
        <name>ATP</name>
        <dbReference type="ChEBI" id="CHEBI:30616"/>
    </ligand>
</feature>
<protein>
    <recommendedName>
        <fullName evidence="4">AAA ATPase forming ring-shaped complexes</fullName>
        <shortName evidence="4">ARC</shortName>
    </recommendedName>
</protein>
<dbReference type="NCBIfam" id="TIGR03689">
    <property type="entry name" value="pup_AAA"/>
    <property type="match status" value="1"/>
</dbReference>
<evidence type="ECO:0000256" key="1">
    <source>
        <dbReference type="ARBA" id="ARBA00022741"/>
    </source>
</evidence>
<evidence type="ECO:0000313" key="8">
    <source>
        <dbReference type="EMBL" id="AMD88039.1"/>
    </source>
</evidence>
<dbReference type="GO" id="GO:0016887">
    <property type="term" value="F:ATP hydrolysis activity"/>
    <property type="evidence" value="ECO:0007669"/>
    <property type="project" value="UniProtKB-UniRule"/>
</dbReference>
<dbReference type="PANTHER" id="PTHR23077:SF144">
    <property type="entry name" value="PROTEASOME-ASSOCIATED ATPASE"/>
    <property type="match status" value="1"/>
</dbReference>
<dbReference type="Pfam" id="PF16450">
    <property type="entry name" value="Prot_ATP_ID_OB_C"/>
    <property type="match status" value="1"/>
</dbReference>
<dbReference type="InterPro" id="IPR003959">
    <property type="entry name" value="ATPase_AAA_core"/>
</dbReference>
<dbReference type="Pfam" id="PF17758">
    <property type="entry name" value="Prot_ATP_ID_OB_N"/>
    <property type="match status" value="1"/>
</dbReference>
<keyword evidence="1 4" id="KW-0547">Nucleotide-binding</keyword>
<dbReference type="GO" id="GO:0005524">
    <property type="term" value="F:ATP binding"/>
    <property type="evidence" value="ECO:0007669"/>
    <property type="project" value="UniProtKB-UniRule"/>
</dbReference>
<dbReference type="SUPFAM" id="SSF52540">
    <property type="entry name" value="P-loop containing nucleoside triphosphate hydrolases"/>
    <property type="match status" value="1"/>
</dbReference>
<evidence type="ECO:0000256" key="3">
    <source>
        <dbReference type="ARBA" id="ARBA00023054"/>
    </source>
</evidence>
<dbReference type="RefSeq" id="WP_067943267.1">
    <property type="nucleotide sequence ID" value="NZ_CP014228.1"/>
</dbReference>
<dbReference type="InterPro" id="IPR041626">
    <property type="entry name" value="Prot_ATP_ID_OB_N"/>
</dbReference>
<dbReference type="Gene3D" id="1.20.5.170">
    <property type="match status" value="1"/>
</dbReference>
<dbReference type="InterPro" id="IPR032501">
    <property type="entry name" value="Prot_ATP_ID_OB_2nd"/>
</dbReference>
<evidence type="ECO:0000256" key="6">
    <source>
        <dbReference type="SAM" id="MobiDB-lite"/>
    </source>
</evidence>
<dbReference type="EMBL" id="CP014228">
    <property type="protein sequence ID" value="AMD88039.1"/>
    <property type="molecule type" value="Genomic_DNA"/>
</dbReference>
<evidence type="ECO:0000256" key="4">
    <source>
        <dbReference type="HAMAP-Rule" id="MF_02112"/>
    </source>
</evidence>
<dbReference type="Gene3D" id="1.10.8.60">
    <property type="match status" value="1"/>
</dbReference>
<evidence type="ECO:0000313" key="9">
    <source>
        <dbReference type="Proteomes" id="UP000065220"/>
    </source>
</evidence>
<feature type="coiled-coil region" evidence="4">
    <location>
        <begin position="17"/>
        <end position="51"/>
    </location>
</feature>
<dbReference type="InterPro" id="IPR027417">
    <property type="entry name" value="P-loop_NTPase"/>
</dbReference>
<accession>A0A109W331</accession>
<dbReference type="InterPro" id="IPR003960">
    <property type="entry name" value="ATPase_AAA_CS"/>
</dbReference>
<dbReference type="GO" id="GO:0010498">
    <property type="term" value="P:proteasomal protein catabolic process"/>
    <property type="evidence" value="ECO:0007669"/>
    <property type="project" value="InterPro"/>
</dbReference>
<dbReference type="Proteomes" id="UP000065220">
    <property type="component" value="Chromosome"/>
</dbReference>
<dbReference type="KEGG" id="ard:AXF14_11220"/>
<dbReference type="PROSITE" id="PS00674">
    <property type="entry name" value="AAA"/>
    <property type="match status" value="1"/>
</dbReference>
<dbReference type="InterPro" id="IPR022482">
    <property type="entry name" value="Proteasome_ATPase"/>
</dbReference>
<proteinExistence type="inferred from homology"/>
<keyword evidence="9" id="KW-1185">Reference proteome</keyword>
<feature type="domain" description="AAA+ ATPase" evidence="7">
    <location>
        <begin position="310"/>
        <end position="463"/>
    </location>
</feature>
<feature type="region of interest" description="Disordered" evidence="6">
    <location>
        <begin position="88"/>
        <end position="122"/>
    </location>
</feature>